<keyword evidence="7 9" id="KW-0472">Membrane</keyword>
<dbReference type="Pfam" id="PF02653">
    <property type="entry name" value="BPD_transp_2"/>
    <property type="match status" value="1"/>
</dbReference>
<dbReference type="GO" id="GO:0022857">
    <property type="term" value="F:transmembrane transporter activity"/>
    <property type="evidence" value="ECO:0007669"/>
    <property type="project" value="InterPro"/>
</dbReference>
<dbReference type="EMBL" id="CP121694">
    <property type="protein sequence ID" value="WRO22150.1"/>
    <property type="molecule type" value="Genomic_DNA"/>
</dbReference>
<comment type="subcellular location">
    <subcellularLocation>
        <location evidence="1">Cell membrane</location>
        <topology evidence="1">Multi-pass membrane protein</topology>
    </subcellularLocation>
</comment>
<comment type="similarity">
    <text evidence="8">Belongs to the binding-protein-dependent transport system permease family. LivHM subfamily.</text>
</comment>
<feature type="transmembrane region" description="Helical" evidence="9">
    <location>
        <begin position="45"/>
        <end position="74"/>
    </location>
</feature>
<evidence type="ECO:0000256" key="8">
    <source>
        <dbReference type="ARBA" id="ARBA00037998"/>
    </source>
</evidence>
<dbReference type="RefSeq" id="WP_366921570.1">
    <property type="nucleotide sequence ID" value="NZ_CP121694.1"/>
</dbReference>
<keyword evidence="4 9" id="KW-0812">Transmembrane</keyword>
<dbReference type="InterPro" id="IPR001851">
    <property type="entry name" value="ABC_transp_permease"/>
</dbReference>
<evidence type="ECO:0000313" key="11">
    <source>
        <dbReference type="Proteomes" id="UP001329915"/>
    </source>
</evidence>
<name>A0AAU0UMJ1_9FIRM</name>
<evidence type="ECO:0000256" key="1">
    <source>
        <dbReference type="ARBA" id="ARBA00004651"/>
    </source>
</evidence>
<reference evidence="10 11" key="1">
    <citation type="submission" date="2023-04" db="EMBL/GenBank/DDBJ databases">
        <authorList>
            <person name="Hsu D."/>
        </authorList>
    </citation>
    <scope>NUCLEOTIDE SEQUENCE [LARGE SCALE GENOMIC DNA]</scope>
    <source>
        <strain evidence="10 11">MK1</strain>
    </source>
</reference>
<dbReference type="CDD" id="cd06582">
    <property type="entry name" value="TM_PBP1_LivH_like"/>
    <property type="match status" value="1"/>
</dbReference>
<dbReference type="Proteomes" id="UP001329915">
    <property type="component" value="Chromosome"/>
</dbReference>
<dbReference type="KEGG" id="dbc:MFMK1_001975"/>
<evidence type="ECO:0000256" key="6">
    <source>
        <dbReference type="ARBA" id="ARBA00022989"/>
    </source>
</evidence>
<organism evidence="10 11">
    <name type="scientific">Metallumcola ferriviriculae</name>
    <dbReference type="NCBI Taxonomy" id="3039180"/>
    <lineage>
        <taxon>Bacteria</taxon>
        <taxon>Bacillati</taxon>
        <taxon>Bacillota</taxon>
        <taxon>Clostridia</taxon>
        <taxon>Neomoorellales</taxon>
        <taxon>Desulfitibacteraceae</taxon>
        <taxon>Metallumcola</taxon>
    </lineage>
</organism>
<keyword evidence="5" id="KW-0029">Amino-acid transport</keyword>
<feature type="transmembrane region" description="Helical" evidence="9">
    <location>
        <begin position="209"/>
        <end position="231"/>
    </location>
</feature>
<dbReference type="PANTHER" id="PTHR11795">
    <property type="entry name" value="BRANCHED-CHAIN AMINO ACID TRANSPORT SYSTEM PERMEASE PROTEIN LIVH"/>
    <property type="match status" value="1"/>
</dbReference>
<evidence type="ECO:0000313" key="10">
    <source>
        <dbReference type="EMBL" id="WRO22150.1"/>
    </source>
</evidence>
<feature type="transmembrane region" description="Helical" evidence="9">
    <location>
        <begin position="264"/>
        <end position="283"/>
    </location>
</feature>
<evidence type="ECO:0000256" key="2">
    <source>
        <dbReference type="ARBA" id="ARBA00022448"/>
    </source>
</evidence>
<sequence length="287" mass="30901">MELFFQQVFNGVMLGSTYAMVALGLTLVFGILHVPNFAHGNLYMLGAYVTFFLITYVGFGFWVALLFSMILLGLTGMLVERLVFRPLEKQPDINMFISAIGLLLFLENFVIVFWGASGKRIENPYPDAVQFLGVTTSEQRLIVILAAIIFIVLLQLFIKKTVHGITIEAVAQDREGAQLMGINVNWVSSMTFGISSALAAAAASLVAPIFMITPTMGAFLVMKAFVIIILGGLGSMKGAIMGGYILGLIEALGGGYISAAYKDVFAFGALVLILAIKPTGLFGKESA</sequence>
<keyword evidence="2" id="KW-0813">Transport</keyword>
<dbReference type="PANTHER" id="PTHR11795:SF452">
    <property type="entry name" value="ABC TRANSPORTER PERMEASE PROTEIN"/>
    <property type="match status" value="1"/>
</dbReference>
<keyword evidence="11" id="KW-1185">Reference proteome</keyword>
<dbReference type="GO" id="GO:0006865">
    <property type="term" value="P:amino acid transport"/>
    <property type="evidence" value="ECO:0007669"/>
    <property type="project" value="UniProtKB-KW"/>
</dbReference>
<feature type="transmembrane region" description="Helical" evidence="9">
    <location>
        <begin position="141"/>
        <end position="158"/>
    </location>
</feature>
<dbReference type="InterPro" id="IPR052157">
    <property type="entry name" value="BCAA_transport_permease"/>
</dbReference>
<dbReference type="GO" id="GO:0005886">
    <property type="term" value="C:plasma membrane"/>
    <property type="evidence" value="ECO:0007669"/>
    <property type="project" value="UniProtKB-SubCell"/>
</dbReference>
<accession>A0AAU0UMJ1</accession>
<feature type="transmembrane region" description="Helical" evidence="9">
    <location>
        <begin position="95"/>
        <end position="116"/>
    </location>
</feature>
<dbReference type="AlphaFoldDB" id="A0AAU0UMJ1"/>
<proteinExistence type="inferred from homology"/>
<protein>
    <submittedName>
        <fullName evidence="10">Branched-chain amino acid ABC transporter permease</fullName>
    </submittedName>
</protein>
<evidence type="ECO:0000256" key="9">
    <source>
        <dbReference type="SAM" id="Phobius"/>
    </source>
</evidence>
<evidence type="ECO:0000256" key="7">
    <source>
        <dbReference type="ARBA" id="ARBA00023136"/>
    </source>
</evidence>
<evidence type="ECO:0000256" key="3">
    <source>
        <dbReference type="ARBA" id="ARBA00022475"/>
    </source>
</evidence>
<keyword evidence="6 9" id="KW-1133">Transmembrane helix</keyword>
<feature type="transmembrane region" description="Helical" evidence="9">
    <location>
        <begin position="179"/>
        <end position="203"/>
    </location>
</feature>
<feature type="transmembrane region" description="Helical" evidence="9">
    <location>
        <begin position="238"/>
        <end position="258"/>
    </location>
</feature>
<evidence type="ECO:0000256" key="5">
    <source>
        <dbReference type="ARBA" id="ARBA00022970"/>
    </source>
</evidence>
<evidence type="ECO:0000256" key="4">
    <source>
        <dbReference type="ARBA" id="ARBA00022692"/>
    </source>
</evidence>
<keyword evidence="3" id="KW-1003">Cell membrane</keyword>
<gene>
    <name evidence="10" type="ORF">MFMK1_001975</name>
</gene>
<feature type="transmembrane region" description="Helical" evidence="9">
    <location>
        <begin position="12"/>
        <end position="33"/>
    </location>
</feature>